<comment type="function">
    <text evidence="1 6">Required for the transposition of the insertion element.</text>
</comment>
<evidence type="ECO:0000256" key="1">
    <source>
        <dbReference type="ARBA" id="ARBA00002190"/>
    </source>
</evidence>
<keyword evidence="4 6" id="KW-0238">DNA-binding</keyword>
<dbReference type="AlphaFoldDB" id="A0A931BGE0"/>
<evidence type="ECO:0000256" key="5">
    <source>
        <dbReference type="ARBA" id="ARBA00023172"/>
    </source>
</evidence>
<dbReference type="Pfam" id="PF00872">
    <property type="entry name" value="Transposase_mut"/>
    <property type="match status" value="1"/>
</dbReference>
<evidence type="ECO:0000256" key="6">
    <source>
        <dbReference type="RuleBase" id="RU365089"/>
    </source>
</evidence>
<reference evidence="7" key="1">
    <citation type="submission" date="2020-11" db="EMBL/GenBank/DDBJ databases">
        <title>Isolation and identification of active actinomycetes.</title>
        <authorList>
            <person name="Yu B."/>
        </authorList>
    </citation>
    <scope>NUCLEOTIDE SEQUENCE</scope>
    <source>
        <strain evidence="7">NEAU-YB345</strain>
    </source>
</reference>
<organism evidence="7 8">
    <name type="scientific">Streptacidiphilus fuscans</name>
    <dbReference type="NCBI Taxonomy" id="2789292"/>
    <lineage>
        <taxon>Bacteria</taxon>
        <taxon>Bacillati</taxon>
        <taxon>Actinomycetota</taxon>
        <taxon>Actinomycetes</taxon>
        <taxon>Kitasatosporales</taxon>
        <taxon>Streptomycetaceae</taxon>
        <taxon>Streptacidiphilus</taxon>
    </lineage>
</organism>
<dbReference type="EMBL" id="JADPRT010000025">
    <property type="protein sequence ID" value="MBF9073673.1"/>
    <property type="molecule type" value="Genomic_DNA"/>
</dbReference>
<proteinExistence type="inferred from homology"/>
<dbReference type="Proteomes" id="UP000657385">
    <property type="component" value="Unassembled WGS sequence"/>
</dbReference>
<dbReference type="RefSeq" id="WP_196198522.1">
    <property type="nucleotide sequence ID" value="NZ_JADPRT010000025.1"/>
</dbReference>
<evidence type="ECO:0000256" key="3">
    <source>
        <dbReference type="ARBA" id="ARBA00022578"/>
    </source>
</evidence>
<dbReference type="GO" id="GO:0006313">
    <property type="term" value="P:DNA transposition"/>
    <property type="evidence" value="ECO:0007669"/>
    <property type="project" value="UniProtKB-UniRule"/>
</dbReference>
<dbReference type="PANTHER" id="PTHR33217">
    <property type="entry name" value="TRANSPOSASE FOR INSERTION SEQUENCE ELEMENT IS1081"/>
    <property type="match status" value="1"/>
</dbReference>
<dbReference type="PANTHER" id="PTHR33217:SF8">
    <property type="entry name" value="MUTATOR FAMILY TRANSPOSASE"/>
    <property type="match status" value="1"/>
</dbReference>
<evidence type="ECO:0000313" key="7">
    <source>
        <dbReference type="EMBL" id="MBF9073673.1"/>
    </source>
</evidence>
<comment type="caution">
    <text evidence="7">The sequence shown here is derived from an EMBL/GenBank/DDBJ whole genome shotgun (WGS) entry which is preliminary data.</text>
</comment>
<dbReference type="GO" id="GO:0004803">
    <property type="term" value="F:transposase activity"/>
    <property type="evidence" value="ECO:0007669"/>
    <property type="project" value="UniProtKB-UniRule"/>
</dbReference>
<comment type="similarity">
    <text evidence="2 6">Belongs to the transposase mutator family.</text>
</comment>
<gene>
    <name evidence="7" type="ORF">I2501_37240</name>
</gene>
<dbReference type="InterPro" id="IPR001207">
    <property type="entry name" value="Transposase_mutator"/>
</dbReference>
<accession>A0A931BGE0</accession>
<name>A0A931BGE0_9ACTN</name>
<sequence>MNHPAASSAMSLPEPCLGPGPAFGHSTGPGDATDLLGSCDAPLRDVTRLILEAALQVELDHHLNGCAEDPDDRTDVNSHNGHRPKTVLTTFGPVEVLMPRDRRGSFSPAILPKYRRDLAGREPLLLSLAARGLPRTDFEARLVQFYGDSPPSAPLSHVADRVASRLHLWQRRRLASRYLVLFADTAVIPGTREVVHLAVAVAADGRRELLSLWAARATSPADIWGPIFGDLRCRGLQHVSIVVGDGTAGLPTAARTSWPHAAVHARSHLLQHAGPSR</sequence>
<keyword evidence="6" id="KW-0814">Transposable element</keyword>
<evidence type="ECO:0000256" key="2">
    <source>
        <dbReference type="ARBA" id="ARBA00010961"/>
    </source>
</evidence>
<keyword evidence="8" id="KW-1185">Reference proteome</keyword>
<keyword evidence="5 6" id="KW-0233">DNA recombination</keyword>
<protein>
    <recommendedName>
        <fullName evidence="6">Mutator family transposase</fullName>
    </recommendedName>
</protein>
<evidence type="ECO:0000313" key="8">
    <source>
        <dbReference type="Proteomes" id="UP000657385"/>
    </source>
</evidence>
<dbReference type="GO" id="GO:0003677">
    <property type="term" value="F:DNA binding"/>
    <property type="evidence" value="ECO:0007669"/>
    <property type="project" value="UniProtKB-UniRule"/>
</dbReference>
<evidence type="ECO:0000256" key="4">
    <source>
        <dbReference type="ARBA" id="ARBA00023125"/>
    </source>
</evidence>
<keyword evidence="3 6" id="KW-0815">Transposition</keyword>